<dbReference type="Proteomes" id="UP001479290">
    <property type="component" value="Unassembled WGS sequence"/>
</dbReference>
<dbReference type="GO" id="GO:1990542">
    <property type="term" value="P:mitochondrial transmembrane transport"/>
    <property type="evidence" value="ECO:0007669"/>
    <property type="project" value="TreeGrafter"/>
</dbReference>
<dbReference type="EMBL" id="JAWDJR010000013">
    <property type="protein sequence ID" value="KAK9964605.1"/>
    <property type="molecule type" value="Genomic_DNA"/>
</dbReference>
<evidence type="ECO:0000256" key="2">
    <source>
        <dbReference type="ARBA" id="ARBA00005974"/>
    </source>
</evidence>
<keyword evidence="4 9" id="KW-0812">Transmembrane</keyword>
<evidence type="ECO:0000256" key="9">
    <source>
        <dbReference type="SAM" id="Phobius"/>
    </source>
</evidence>
<keyword evidence="5" id="KW-0029">Amino-acid transport</keyword>
<dbReference type="InterPro" id="IPR004686">
    <property type="entry name" value="Mtc"/>
</dbReference>
<dbReference type="GO" id="GO:0015075">
    <property type="term" value="F:monoatomic ion transmembrane transporter activity"/>
    <property type="evidence" value="ECO:0007669"/>
    <property type="project" value="InterPro"/>
</dbReference>
<keyword evidence="3" id="KW-0813">Transport</keyword>
<evidence type="ECO:0000256" key="6">
    <source>
        <dbReference type="ARBA" id="ARBA00022989"/>
    </source>
</evidence>
<protein>
    <recommendedName>
        <fullName evidence="12">Sideroflexin-4</fullName>
    </recommendedName>
</protein>
<evidence type="ECO:0000256" key="3">
    <source>
        <dbReference type="ARBA" id="ARBA00022448"/>
    </source>
</evidence>
<dbReference type="PANTHER" id="PTHR11153">
    <property type="entry name" value="SIDEROFLEXIN"/>
    <property type="match status" value="1"/>
</dbReference>
<organism evidence="10 11">
    <name type="scientific">Culter alburnus</name>
    <name type="common">Topmouth culter</name>
    <dbReference type="NCBI Taxonomy" id="194366"/>
    <lineage>
        <taxon>Eukaryota</taxon>
        <taxon>Metazoa</taxon>
        <taxon>Chordata</taxon>
        <taxon>Craniata</taxon>
        <taxon>Vertebrata</taxon>
        <taxon>Euteleostomi</taxon>
        <taxon>Actinopterygii</taxon>
        <taxon>Neopterygii</taxon>
        <taxon>Teleostei</taxon>
        <taxon>Ostariophysi</taxon>
        <taxon>Cypriniformes</taxon>
        <taxon>Xenocyprididae</taxon>
        <taxon>Xenocypridinae</taxon>
        <taxon>Culter</taxon>
    </lineage>
</organism>
<feature type="transmembrane region" description="Helical" evidence="9">
    <location>
        <begin position="262"/>
        <end position="286"/>
    </location>
</feature>
<feature type="transmembrane region" description="Helical" evidence="9">
    <location>
        <begin position="141"/>
        <end position="161"/>
    </location>
</feature>
<accession>A0AAW1ZTE9</accession>
<name>A0AAW1ZTE9_CULAL</name>
<dbReference type="PANTHER" id="PTHR11153:SF3">
    <property type="entry name" value="SIDEROFLEXIN-4"/>
    <property type="match status" value="1"/>
</dbReference>
<evidence type="ECO:0000256" key="1">
    <source>
        <dbReference type="ARBA" id="ARBA00004225"/>
    </source>
</evidence>
<dbReference type="GO" id="GO:0006865">
    <property type="term" value="P:amino acid transport"/>
    <property type="evidence" value="ECO:0007669"/>
    <property type="project" value="UniProtKB-KW"/>
</dbReference>
<evidence type="ECO:0000313" key="10">
    <source>
        <dbReference type="EMBL" id="KAK9964605.1"/>
    </source>
</evidence>
<comment type="similarity">
    <text evidence="2">Belongs to the sideroflexin family.</text>
</comment>
<keyword evidence="8 9" id="KW-0472">Membrane</keyword>
<evidence type="ECO:0000256" key="5">
    <source>
        <dbReference type="ARBA" id="ARBA00022970"/>
    </source>
</evidence>
<keyword evidence="7" id="KW-0496">Mitochondrion</keyword>
<evidence type="ECO:0000256" key="4">
    <source>
        <dbReference type="ARBA" id="ARBA00022692"/>
    </source>
</evidence>
<proteinExistence type="inferred from homology"/>
<evidence type="ECO:0008006" key="12">
    <source>
        <dbReference type="Google" id="ProtNLM"/>
    </source>
</evidence>
<dbReference type="Pfam" id="PF03820">
    <property type="entry name" value="SFXNs"/>
    <property type="match status" value="1"/>
</dbReference>
<dbReference type="AlphaFoldDB" id="A0AAW1ZTE9"/>
<sequence length="316" mass="34856">MDPNLQYWQNNGQSFLSRLRLWFNILDPRLVLSSQAEIEEARTLLQKEGNTQRNEKVANAWLLSLSSVHADTGAVISPVFRPQGFLPISAPLVVASLIPHKGIKPALFWQFLLQSYCAGFNHSNRNATATKDNKTSMKQSLLIVGTVSYSTFAGALPQIILQRFRLFSAVTETICRSLLPIPLSACLAAFSVMVVRSEESENGIQVFDSNGNAVGVSKEAGSKAIKETALSRAALFGTTAAVPSFLLALLKRAKFVQRNPMIIAPVRHVSTAIIFGLMIPVSFSVFPQFGKIKRENLEEEFQSLESNGELFYHRGL</sequence>
<comment type="caution">
    <text evidence="10">The sequence shown here is derived from an EMBL/GenBank/DDBJ whole genome shotgun (WGS) entry which is preliminary data.</text>
</comment>
<feature type="transmembrane region" description="Helical" evidence="9">
    <location>
        <begin position="233"/>
        <end position="250"/>
    </location>
</feature>
<gene>
    <name evidence="10" type="ORF">ABG768_005768</name>
</gene>
<comment type="subcellular location">
    <subcellularLocation>
        <location evidence="1">Mitochondrion membrane</location>
        <topology evidence="1">Multi-pass membrane protein</topology>
    </subcellularLocation>
</comment>
<keyword evidence="11" id="KW-1185">Reference proteome</keyword>
<evidence type="ECO:0000256" key="8">
    <source>
        <dbReference type="ARBA" id="ARBA00023136"/>
    </source>
</evidence>
<reference evidence="10 11" key="1">
    <citation type="submission" date="2024-05" db="EMBL/GenBank/DDBJ databases">
        <title>A high-quality chromosomal-level genome assembly of Topmouth culter (Culter alburnus).</title>
        <authorList>
            <person name="Zhao H."/>
        </authorList>
    </citation>
    <scope>NUCLEOTIDE SEQUENCE [LARGE SCALE GENOMIC DNA]</scope>
    <source>
        <strain evidence="10">CATC2023</strain>
        <tissue evidence="10">Muscle</tissue>
    </source>
</reference>
<dbReference type="GO" id="GO:0005743">
    <property type="term" value="C:mitochondrial inner membrane"/>
    <property type="evidence" value="ECO:0007669"/>
    <property type="project" value="TreeGrafter"/>
</dbReference>
<evidence type="ECO:0000313" key="11">
    <source>
        <dbReference type="Proteomes" id="UP001479290"/>
    </source>
</evidence>
<keyword evidence="6 9" id="KW-1133">Transmembrane helix</keyword>
<evidence type="ECO:0000256" key="7">
    <source>
        <dbReference type="ARBA" id="ARBA00023128"/>
    </source>
</evidence>